<evidence type="ECO:0000313" key="3">
    <source>
        <dbReference type="Proteomes" id="UP001597169"/>
    </source>
</evidence>
<sequence>MIIEIRQTKSNLEQVFEILTNGNLSYFGRTSYSKESFTTQLFYPNLKLIYETQSSSLEESRNILSNKWISKEEITECCGIYDNHANLLGLINQDCKESTNNYYTITLGKDIVRVYCLLKNKTMQLLFVDVTGKQIAQGEKVVTDGINLHYYRIYLLDDYLRFQRIISLFVLYTVNIGYRVKEVSLKKNDLIPLYSSLEQKPMNYDPEWIKNNFFEYLLDNDVSDSKDYLGKNLKILFTLFGSAILSIALYMIL</sequence>
<gene>
    <name evidence="2" type="ORF">ACFQ3J_24770</name>
</gene>
<keyword evidence="1" id="KW-1133">Transmembrane helix</keyword>
<evidence type="ECO:0000256" key="1">
    <source>
        <dbReference type="SAM" id="Phobius"/>
    </source>
</evidence>
<dbReference type="EMBL" id="JBHTKX010000008">
    <property type="protein sequence ID" value="MFD1131339.1"/>
    <property type="molecule type" value="Genomic_DNA"/>
</dbReference>
<dbReference type="RefSeq" id="WP_090727523.1">
    <property type="nucleotide sequence ID" value="NZ_JBHTKX010000008.1"/>
</dbReference>
<keyword evidence="1" id="KW-0472">Membrane</keyword>
<feature type="transmembrane region" description="Helical" evidence="1">
    <location>
        <begin position="235"/>
        <end position="252"/>
    </location>
</feature>
<evidence type="ECO:0000313" key="2">
    <source>
        <dbReference type="EMBL" id="MFD1131339.1"/>
    </source>
</evidence>
<protein>
    <submittedName>
        <fullName evidence="2">Uncharacterized protein</fullName>
    </submittedName>
</protein>
<keyword evidence="3" id="KW-1185">Reference proteome</keyword>
<name>A0ABW3Q9R3_9BACL</name>
<reference evidence="3" key="1">
    <citation type="journal article" date="2019" name="Int. J. Syst. Evol. Microbiol.">
        <title>The Global Catalogue of Microorganisms (GCM) 10K type strain sequencing project: providing services to taxonomists for standard genome sequencing and annotation.</title>
        <authorList>
            <consortium name="The Broad Institute Genomics Platform"/>
            <consortium name="The Broad Institute Genome Sequencing Center for Infectious Disease"/>
            <person name="Wu L."/>
            <person name="Ma J."/>
        </authorList>
    </citation>
    <scope>NUCLEOTIDE SEQUENCE [LARGE SCALE GENOMIC DNA]</scope>
    <source>
        <strain evidence="3">CCUG 53519</strain>
    </source>
</reference>
<keyword evidence="1" id="KW-0812">Transmembrane</keyword>
<dbReference type="Proteomes" id="UP001597169">
    <property type="component" value="Unassembled WGS sequence"/>
</dbReference>
<accession>A0ABW3Q9R3</accession>
<organism evidence="2 3">
    <name type="scientific">Paenibacillus provencensis</name>
    <dbReference type="NCBI Taxonomy" id="441151"/>
    <lineage>
        <taxon>Bacteria</taxon>
        <taxon>Bacillati</taxon>
        <taxon>Bacillota</taxon>
        <taxon>Bacilli</taxon>
        <taxon>Bacillales</taxon>
        <taxon>Paenibacillaceae</taxon>
        <taxon>Paenibacillus</taxon>
    </lineage>
</organism>
<proteinExistence type="predicted"/>
<comment type="caution">
    <text evidence="2">The sequence shown here is derived from an EMBL/GenBank/DDBJ whole genome shotgun (WGS) entry which is preliminary data.</text>
</comment>